<protein>
    <submittedName>
        <fullName evidence="1">Uncharacterized protein</fullName>
    </submittedName>
</protein>
<accession>A0A077NRR2</accession>
<dbReference type="Proteomes" id="UP000028483">
    <property type="component" value="Unassembled WGS sequence"/>
</dbReference>
<evidence type="ECO:0000313" key="1">
    <source>
        <dbReference type="EMBL" id="CDH04797.1"/>
    </source>
</evidence>
<proteinExistence type="predicted"/>
<name>A0A077NRR2_XENBV</name>
<dbReference type="AlphaFoldDB" id="A0A077NRR2"/>
<reference evidence="1" key="1">
    <citation type="submission" date="2013-07" db="EMBL/GenBank/DDBJ databases">
        <title>Sub-species coevolution in mutualistic symbiosis.</title>
        <authorList>
            <person name="Murfin K."/>
            <person name="Klassen J."/>
            <person name="Lee M."/>
            <person name="Forst S."/>
            <person name="Stock P."/>
            <person name="Goodrich-Blair H."/>
        </authorList>
    </citation>
    <scope>NUCLEOTIDE SEQUENCE [LARGE SCALE GENOMIC DNA]</scope>
    <source>
        <strain evidence="1">Oregonense</strain>
    </source>
</reference>
<organism evidence="1">
    <name type="scientific">Xenorhabdus bovienii str. oregonense</name>
    <dbReference type="NCBI Taxonomy" id="1398202"/>
    <lineage>
        <taxon>Bacteria</taxon>
        <taxon>Pseudomonadati</taxon>
        <taxon>Pseudomonadota</taxon>
        <taxon>Gammaproteobacteria</taxon>
        <taxon>Enterobacterales</taxon>
        <taxon>Morganellaceae</taxon>
        <taxon>Xenorhabdus</taxon>
    </lineage>
</organism>
<sequence length="40" mass="4838">MNPNLKQGETLFAEMKINVLTEFKNEKRPERRKWKKGESM</sequence>
<dbReference type="EMBL" id="CBSX010000045">
    <property type="protein sequence ID" value="CDH04797.1"/>
    <property type="molecule type" value="Genomic_DNA"/>
</dbReference>
<gene>
    <name evidence="1" type="ORF">XBO1_1390002</name>
</gene>
<dbReference type="HOGENOM" id="CLU_3298771_0_0_6"/>
<comment type="caution">
    <text evidence="1">The sequence shown here is derived from an EMBL/GenBank/DDBJ whole genome shotgun (WGS) entry which is preliminary data.</text>
</comment>